<dbReference type="Proteomes" id="UP000015453">
    <property type="component" value="Unassembled WGS sequence"/>
</dbReference>
<dbReference type="PANTHER" id="PTHR33095">
    <property type="entry name" value="OS07G0619500 PROTEIN"/>
    <property type="match status" value="1"/>
</dbReference>
<proteinExistence type="predicted"/>
<evidence type="ECO:0000313" key="2">
    <source>
        <dbReference type="EMBL" id="EPS61134.1"/>
    </source>
</evidence>
<evidence type="ECO:0000313" key="3">
    <source>
        <dbReference type="Proteomes" id="UP000015453"/>
    </source>
</evidence>
<protein>
    <submittedName>
        <fullName evidence="2">Uncharacterized protein</fullName>
    </submittedName>
</protein>
<evidence type="ECO:0000256" key="1">
    <source>
        <dbReference type="SAM" id="MobiDB-lite"/>
    </source>
</evidence>
<name>S8C3A4_9LAMI</name>
<organism evidence="2 3">
    <name type="scientific">Genlisea aurea</name>
    <dbReference type="NCBI Taxonomy" id="192259"/>
    <lineage>
        <taxon>Eukaryota</taxon>
        <taxon>Viridiplantae</taxon>
        <taxon>Streptophyta</taxon>
        <taxon>Embryophyta</taxon>
        <taxon>Tracheophyta</taxon>
        <taxon>Spermatophyta</taxon>
        <taxon>Magnoliopsida</taxon>
        <taxon>eudicotyledons</taxon>
        <taxon>Gunneridae</taxon>
        <taxon>Pentapetalae</taxon>
        <taxon>asterids</taxon>
        <taxon>lamiids</taxon>
        <taxon>Lamiales</taxon>
        <taxon>Lentibulariaceae</taxon>
        <taxon>Genlisea</taxon>
    </lineage>
</organism>
<accession>S8C3A4</accession>
<dbReference type="AlphaFoldDB" id="S8C3A4"/>
<sequence>MESSSVAAQLPSFNSYSNDRFSEIADRVVEELGYGEVYIDGDSDEFEEELEGGKVFGEEEEDDDEDFEFEVVAGGSGLPAPISADEIFVDGKIRPIYPVFGRDLLMERFGESRAARLETDKAPAVRVPLRKLFISERESSMTLATTSSCSSSEADDLDGVPADSYCVWQPKESADDRCKKSHSTGSHSKRWRLKMKELLNRSHSESSQNGVVLIGLKSSARRKQSDDGAKSPPTGEAKLKSPPATAPPCSNRTAEKRRSYLPYKQVLFF</sequence>
<dbReference type="EMBL" id="AUSU01007057">
    <property type="protein sequence ID" value="EPS61134.1"/>
    <property type="molecule type" value="Genomic_DNA"/>
</dbReference>
<dbReference type="Pfam" id="PF07816">
    <property type="entry name" value="DUF1645"/>
    <property type="match status" value="1"/>
</dbReference>
<gene>
    <name evidence="2" type="ORF">M569_13665</name>
</gene>
<keyword evidence="3" id="KW-1185">Reference proteome</keyword>
<comment type="caution">
    <text evidence="2">The sequence shown here is derived from an EMBL/GenBank/DDBJ whole genome shotgun (WGS) entry which is preliminary data.</text>
</comment>
<dbReference type="PANTHER" id="PTHR33095:SF127">
    <property type="entry name" value="OS05G0578100 PROTEIN"/>
    <property type="match status" value="1"/>
</dbReference>
<dbReference type="OrthoDB" id="902730at2759"/>
<feature type="region of interest" description="Disordered" evidence="1">
    <location>
        <begin position="200"/>
        <end position="257"/>
    </location>
</feature>
<dbReference type="InterPro" id="IPR012442">
    <property type="entry name" value="DUF1645_plant"/>
</dbReference>
<reference evidence="2 3" key="1">
    <citation type="journal article" date="2013" name="BMC Genomics">
        <title>The miniature genome of a carnivorous plant Genlisea aurea contains a low number of genes and short non-coding sequences.</title>
        <authorList>
            <person name="Leushkin E.V."/>
            <person name="Sutormin R.A."/>
            <person name="Nabieva E.R."/>
            <person name="Penin A.A."/>
            <person name="Kondrashov A.S."/>
            <person name="Logacheva M.D."/>
        </authorList>
    </citation>
    <scope>NUCLEOTIDE SEQUENCE [LARGE SCALE GENOMIC DNA]</scope>
</reference>